<dbReference type="OrthoDB" id="9787219at2"/>
<dbReference type="CDD" id="cd12164">
    <property type="entry name" value="GDH_like_2"/>
    <property type="match status" value="1"/>
</dbReference>
<organism evidence="4 5">
    <name type="scientific">Nitrincola lacisaponensis</name>
    <dbReference type="NCBI Taxonomy" id="267850"/>
    <lineage>
        <taxon>Bacteria</taxon>
        <taxon>Pseudomonadati</taxon>
        <taxon>Pseudomonadota</taxon>
        <taxon>Gammaproteobacteria</taxon>
        <taxon>Oceanospirillales</taxon>
        <taxon>Oceanospirillaceae</taxon>
        <taxon>Nitrincola</taxon>
    </lineage>
</organism>
<dbReference type="PATRIC" id="fig|267850.7.peg.2886"/>
<accession>A0A063Y004</accession>
<dbReference type="RefSeq" id="WP_036549706.1">
    <property type="nucleotide sequence ID" value="NZ_JMSZ01000042.1"/>
</dbReference>
<dbReference type="EMBL" id="JMSZ01000042">
    <property type="protein sequence ID" value="KDE38480.1"/>
    <property type="molecule type" value="Genomic_DNA"/>
</dbReference>
<dbReference type="GO" id="GO:0004617">
    <property type="term" value="F:phosphoglycerate dehydrogenase activity"/>
    <property type="evidence" value="ECO:0007669"/>
    <property type="project" value="UniProtKB-EC"/>
</dbReference>
<dbReference type="PROSITE" id="PS00671">
    <property type="entry name" value="D_2_HYDROXYACID_DH_3"/>
    <property type="match status" value="1"/>
</dbReference>
<dbReference type="GO" id="GO:0051287">
    <property type="term" value="F:NAD binding"/>
    <property type="evidence" value="ECO:0007669"/>
    <property type="project" value="InterPro"/>
</dbReference>
<comment type="caution">
    <text evidence="4">The sequence shown here is derived from an EMBL/GenBank/DDBJ whole genome shotgun (WGS) entry which is preliminary data.</text>
</comment>
<dbReference type="PANTHER" id="PTHR43333">
    <property type="entry name" value="2-HACID_DH_C DOMAIN-CONTAINING PROTEIN"/>
    <property type="match status" value="1"/>
</dbReference>
<evidence type="ECO:0000256" key="1">
    <source>
        <dbReference type="ARBA" id="ARBA00023002"/>
    </source>
</evidence>
<sequence>MKILFVSPDPKPERWITPLQAALPDAQWIAWHAELPPQQADYALVWQPPAALFEREPGLKAIFNLGAGVDALLKLSALPPTLPIYRLEDAGMSAQMAEYLLHQIAEITRAMPVYRQQQQQQIWKMQPPCRRQEWPIGFLGLGQIGHKAAQALQLLEYPVACWSRSHKQIEGIHSYTGTGELAAFLQNTRILINTLPLTPDTAGILNQTLFVQLPANSVLINVGRGQHLVEQDLLEALASGSLQQAVLDVFAEEPLPATHPFWSHPKITLTPHISAPTLREETIRQITDKLKALAQGQPITGEVNRQRGY</sequence>
<proteinExistence type="predicted"/>
<dbReference type="EC" id="1.1.1.95" evidence="4"/>
<keyword evidence="1 4" id="KW-0560">Oxidoreductase</keyword>
<dbReference type="InterPro" id="IPR006140">
    <property type="entry name" value="D-isomer_DH_NAD-bd"/>
</dbReference>
<evidence type="ECO:0000259" key="3">
    <source>
        <dbReference type="Pfam" id="PF02826"/>
    </source>
</evidence>
<keyword evidence="2" id="KW-0520">NAD</keyword>
<dbReference type="InterPro" id="IPR029753">
    <property type="entry name" value="D-isomer_DH_CS"/>
</dbReference>
<keyword evidence="5" id="KW-1185">Reference proteome</keyword>
<gene>
    <name evidence="4" type="ORF">ADINL_2935</name>
</gene>
<evidence type="ECO:0000313" key="5">
    <source>
        <dbReference type="Proteomes" id="UP000027318"/>
    </source>
</evidence>
<feature type="domain" description="D-isomer specific 2-hydroxyacid dehydrogenase NAD-binding" evidence="3">
    <location>
        <begin position="104"/>
        <end position="274"/>
    </location>
</feature>
<name>A0A063Y004_9GAMM</name>
<protein>
    <submittedName>
        <fullName evidence="4">D-3-phosphoglycerate dehydrogenase</fullName>
        <ecNumber evidence="4">1.1.1.95</ecNumber>
    </submittedName>
</protein>
<reference evidence="4 5" key="1">
    <citation type="journal article" date="2005" name="Int. J. Syst. Evol. Microbiol.">
        <title>Nitrincola lacisaponensis gen. nov., sp. nov., a novel alkaliphilic bacterium isolated from an alkaline, saline lake.</title>
        <authorList>
            <person name="Dimitriu P.A."/>
            <person name="Shukla S.K."/>
            <person name="Conradt J."/>
            <person name="Marquez M.C."/>
            <person name="Ventosa A."/>
            <person name="Maglia A."/>
            <person name="Peyton B.M."/>
            <person name="Pinkart H.C."/>
            <person name="Mormile M.R."/>
        </authorList>
    </citation>
    <scope>NUCLEOTIDE SEQUENCE [LARGE SCALE GENOMIC DNA]</scope>
    <source>
        <strain evidence="4 5">4CA</strain>
    </source>
</reference>
<dbReference type="STRING" id="267850.ADINL_2935"/>
<dbReference type="Pfam" id="PF02826">
    <property type="entry name" value="2-Hacid_dh_C"/>
    <property type="match status" value="1"/>
</dbReference>
<dbReference type="Gene3D" id="3.40.50.720">
    <property type="entry name" value="NAD(P)-binding Rossmann-like Domain"/>
    <property type="match status" value="2"/>
</dbReference>
<dbReference type="SUPFAM" id="SSF51735">
    <property type="entry name" value="NAD(P)-binding Rossmann-fold domains"/>
    <property type="match status" value="1"/>
</dbReference>
<evidence type="ECO:0000256" key="2">
    <source>
        <dbReference type="ARBA" id="ARBA00023027"/>
    </source>
</evidence>
<dbReference type="PANTHER" id="PTHR43333:SF1">
    <property type="entry name" value="D-ISOMER SPECIFIC 2-HYDROXYACID DEHYDROGENASE NAD-BINDING DOMAIN-CONTAINING PROTEIN"/>
    <property type="match status" value="1"/>
</dbReference>
<dbReference type="InterPro" id="IPR036291">
    <property type="entry name" value="NAD(P)-bd_dom_sf"/>
</dbReference>
<dbReference type="Proteomes" id="UP000027318">
    <property type="component" value="Unassembled WGS sequence"/>
</dbReference>
<evidence type="ECO:0000313" key="4">
    <source>
        <dbReference type="EMBL" id="KDE38480.1"/>
    </source>
</evidence>
<dbReference type="AlphaFoldDB" id="A0A063Y004"/>